<reference evidence="2" key="1">
    <citation type="submission" date="2022-09" db="EMBL/GenBank/DDBJ databases">
        <title>Intensive care unit water sources are persistently colonized with multi-drug resistant bacteria and are the site of extensive horizontal gene transfer of antibiotic resistance genes.</title>
        <authorList>
            <person name="Diorio-Toth L."/>
        </authorList>
    </citation>
    <scope>NUCLEOTIDE SEQUENCE</scope>
    <source>
        <strain evidence="2">GD03659</strain>
    </source>
</reference>
<keyword evidence="1" id="KW-0812">Transmembrane</keyword>
<evidence type="ECO:0000313" key="2">
    <source>
        <dbReference type="EMBL" id="MDH2129970.1"/>
    </source>
</evidence>
<protein>
    <submittedName>
        <fullName evidence="2">Uncharacterized protein</fullName>
    </submittedName>
</protein>
<feature type="transmembrane region" description="Helical" evidence="1">
    <location>
        <begin position="59"/>
        <end position="78"/>
    </location>
</feature>
<evidence type="ECO:0000256" key="1">
    <source>
        <dbReference type="SAM" id="Phobius"/>
    </source>
</evidence>
<accession>A0AA42WQV3</accession>
<gene>
    <name evidence="2" type="ORF">N5J77_02455</name>
</gene>
<evidence type="ECO:0000313" key="3">
    <source>
        <dbReference type="Proteomes" id="UP001162318"/>
    </source>
</evidence>
<name>A0AA42WQV3_SPHYA</name>
<dbReference type="EMBL" id="JAOCKX010000002">
    <property type="protein sequence ID" value="MDH2129970.1"/>
    <property type="molecule type" value="Genomic_DNA"/>
</dbReference>
<keyword evidence="1" id="KW-0472">Membrane</keyword>
<comment type="caution">
    <text evidence="2">The sequence shown here is derived from an EMBL/GenBank/DDBJ whole genome shotgun (WGS) entry which is preliminary data.</text>
</comment>
<organism evidence="2 3">
    <name type="scientific">Sphingobium yanoikuyae</name>
    <name type="common">Sphingomonas yanoikuyae</name>
    <dbReference type="NCBI Taxonomy" id="13690"/>
    <lineage>
        <taxon>Bacteria</taxon>
        <taxon>Pseudomonadati</taxon>
        <taxon>Pseudomonadota</taxon>
        <taxon>Alphaproteobacteria</taxon>
        <taxon>Sphingomonadales</taxon>
        <taxon>Sphingomonadaceae</taxon>
        <taxon>Sphingobium</taxon>
    </lineage>
</organism>
<keyword evidence="1" id="KW-1133">Transmembrane helix</keyword>
<sequence length="83" mass="9110">MRPDPSGGALRQPPMQALEMLRAFHLAHPRVVTRLALFFLILFVEIVLFSGINGMVDDLLVSFVATVAASLLFLPMMVSGQAR</sequence>
<dbReference type="Proteomes" id="UP001162318">
    <property type="component" value="Unassembled WGS sequence"/>
</dbReference>
<proteinExistence type="predicted"/>
<feature type="transmembrane region" description="Helical" evidence="1">
    <location>
        <begin position="31"/>
        <end position="53"/>
    </location>
</feature>
<dbReference type="RefSeq" id="WP_234415716.1">
    <property type="nucleotide sequence ID" value="NZ_CP020925.1"/>
</dbReference>
<dbReference type="AlphaFoldDB" id="A0AA42WQV3"/>